<evidence type="ECO:0000313" key="9">
    <source>
        <dbReference type="Proteomes" id="UP000027361"/>
    </source>
</evidence>
<keyword evidence="9" id="KW-1185">Reference proteome</keyword>
<protein>
    <recommendedName>
        <fullName evidence="10">MFS general substrate transporter</fullName>
    </recommendedName>
</protein>
<evidence type="ECO:0000256" key="5">
    <source>
        <dbReference type="ARBA" id="ARBA00023136"/>
    </source>
</evidence>
<evidence type="ECO:0000256" key="2">
    <source>
        <dbReference type="ARBA" id="ARBA00022448"/>
    </source>
</evidence>
<dbReference type="SUPFAM" id="SSF103473">
    <property type="entry name" value="MFS general substrate transporter"/>
    <property type="match status" value="1"/>
</dbReference>
<reference evidence="8 9" key="1">
    <citation type="submission" date="2014-05" db="EMBL/GenBank/DDBJ databases">
        <title>Draft genome sequence of a rare smut relative, Tilletiaria anomala UBC 951.</title>
        <authorList>
            <consortium name="DOE Joint Genome Institute"/>
            <person name="Toome M."/>
            <person name="Kuo A."/>
            <person name="Henrissat B."/>
            <person name="Lipzen A."/>
            <person name="Tritt A."/>
            <person name="Yoshinaga Y."/>
            <person name="Zane M."/>
            <person name="Barry K."/>
            <person name="Grigoriev I.V."/>
            <person name="Spatafora J.W."/>
            <person name="Aimea M.C."/>
        </authorList>
    </citation>
    <scope>NUCLEOTIDE SEQUENCE [LARGE SCALE GENOMIC DNA]</scope>
    <source>
        <strain evidence="8 9">UBC 951</strain>
    </source>
</reference>
<dbReference type="EMBL" id="JMSN01000126">
    <property type="protein sequence ID" value="KDN37993.1"/>
    <property type="molecule type" value="Genomic_DNA"/>
</dbReference>
<evidence type="ECO:0000313" key="8">
    <source>
        <dbReference type="EMBL" id="KDN37993.1"/>
    </source>
</evidence>
<dbReference type="AlphaFoldDB" id="A0A066VCH4"/>
<evidence type="ECO:0000256" key="6">
    <source>
        <dbReference type="SAM" id="MobiDB-lite"/>
    </source>
</evidence>
<comment type="subcellular location">
    <subcellularLocation>
        <location evidence="1">Membrane</location>
        <topology evidence="1">Multi-pass membrane protein</topology>
    </subcellularLocation>
</comment>
<feature type="transmembrane region" description="Helical" evidence="7">
    <location>
        <begin position="407"/>
        <end position="430"/>
    </location>
</feature>
<comment type="caution">
    <text evidence="8">The sequence shown here is derived from an EMBL/GenBank/DDBJ whole genome shotgun (WGS) entry which is preliminary data.</text>
</comment>
<feature type="transmembrane region" description="Helical" evidence="7">
    <location>
        <begin position="69"/>
        <end position="90"/>
    </location>
</feature>
<organism evidence="8 9">
    <name type="scientific">Tilletiaria anomala (strain ATCC 24038 / CBS 436.72 / UBC 951)</name>
    <dbReference type="NCBI Taxonomy" id="1037660"/>
    <lineage>
        <taxon>Eukaryota</taxon>
        <taxon>Fungi</taxon>
        <taxon>Dikarya</taxon>
        <taxon>Basidiomycota</taxon>
        <taxon>Ustilaginomycotina</taxon>
        <taxon>Exobasidiomycetes</taxon>
        <taxon>Georgefischeriales</taxon>
        <taxon>Tilletiariaceae</taxon>
        <taxon>Tilletiaria</taxon>
    </lineage>
</organism>
<feature type="transmembrane region" description="Helical" evidence="7">
    <location>
        <begin position="102"/>
        <end position="121"/>
    </location>
</feature>
<dbReference type="Pfam" id="PF13347">
    <property type="entry name" value="MFS_2"/>
    <property type="match status" value="1"/>
</dbReference>
<name>A0A066VCH4_TILAU</name>
<keyword evidence="3 7" id="KW-0812">Transmembrane</keyword>
<feature type="compositionally biased region" description="Polar residues" evidence="6">
    <location>
        <begin position="481"/>
        <end position="493"/>
    </location>
</feature>
<accession>A0A066VCH4</accession>
<dbReference type="RefSeq" id="XP_013240569.1">
    <property type="nucleotide sequence ID" value="XM_013385115.1"/>
</dbReference>
<evidence type="ECO:0000256" key="1">
    <source>
        <dbReference type="ARBA" id="ARBA00004141"/>
    </source>
</evidence>
<dbReference type="FunCoup" id="A0A066VCH4">
    <property type="interactions" value="42"/>
</dbReference>
<keyword evidence="4 7" id="KW-1133">Transmembrane helix</keyword>
<dbReference type="PANTHER" id="PTHR19432:SF91">
    <property type="entry name" value="GENERAL ALPHA-GLUCOSIDE PERMEASE"/>
    <property type="match status" value="1"/>
</dbReference>
<evidence type="ECO:0000256" key="4">
    <source>
        <dbReference type="ARBA" id="ARBA00022989"/>
    </source>
</evidence>
<dbReference type="OrthoDB" id="28755at2759"/>
<evidence type="ECO:0000256" key="3">
    <source>
        <dbReference type="ARBA" id="ARBA00022692"/>
    </source>
</evidence>
<dbReference type="InterPro" id="IPR036259">
    <property type="entry name" value="MFS_trans_sf"/>
</dbReference>
<keyword evidence="5 7" id="KW-0472">Membrane</keyword>
<feature type="transmembrane region" description="Helical" evidence="7">
    <location>
        <begin position="136"/>
        <end position="159"/>
    </location>
</feature>
<proteinExistence type="predicted"/>
<dbReference type="OMA" id="WVAEIYD"/>
<feature type="region of interest" description="Disordered" evidence="6">
    <location>
        <begin position="466"/>
        <end position="493"/>
    </location>
</feature>
<keyword evidence="2" id="KW-0813">Transport</keyword>
<feature type="transmembrane region" description="Helical" evidence="7">
    <location>
        <begin position="325"/>
        <end position="345"/>
    </location>
</feature>
<dbReference type="PANTHER" id="PTHR19432">
    <property type="entry name" value="SUGAR TRANSPORTER"/>
    <property type="match status" value="1"/>
</dbReference>
<dbReference type="Gene3D" id="1.20.1250.20">
    <property type="entry name" value="MFS general substrate transporter like domains"/>
    <property type="match status" value="1"/>
</dbReference>
<dbReference type="Proteomes" id="UP000027361">
    <property type="component" value="Unassembled WGS sequence"/>
</dbReference>
<dbReference type="GO" id="GO:0008506">
    <property type="term" value="F:sucrose:proton symporter activity"/>
    <property type="evidence" value="ECO:0007669"/>
    <property type="project" value="TreeGrafter"/>
</dbReference>
<evidence type="ECO:0008006" key="10">
    <source>
        <dbReference type="Google" id="ProtNLM"/>
    </source>
</evidence>
<dbReference type="GeneID" id="25262681"/>
<evidence type="ECO:0000256" key="7">
    <source>
        <dbReference type="SAM" id="Phobius"/>
    </source>
</evidence>
<gene>
    <name evidence="8" type="ORF">K437DRAFT_228862</name>
</gene>
<sequence>MLCGGAAQSDLPPPGVDVADQPAVLRGPPQLQLPLLTVGAFGWQLVWSMEMAFASPYLIELGLSKSQVAAVLVAGPLSGLIVQPVIGVLADGSTHRWGRRRPFLLVACLLSTAAMFLLAFANDIGRAFASTNDAKVHWISQLCAVFAVFGVDFSVNAIMSMDRSLYIDMVPPSSQGQVSAWAARLAGLGDVLGFLISHLNLPTYAPFSWFPSQLKCLCFMTSFFLLSTHAVTAWTAQERRLVRSVEQHLTVAAVLQHLKKVFRDFVVAARTLPPPFKWIFAVQFFSWLGWFPIMFYSTLWIGSIWSSAQPGGADPVSATRYGAGALFYRAILALLVSIIAPNLVAGGVQQNSPSIALHLERGPVRNIFKHKVQEAELWCFSTFFFALTMFSTLFAELSMSAGLASMLLITTGFSWAIVSWIPYSLVGILVSNDREGALISALPSTQSGNTSGQHFDAEREAFLSDEDRETEAQAADGAENGESSATEAYQQSLGKRDLHERAGTILGLLNIAIVVPQFISTALSSACEYSLHMRPHAT</sequence>
<dbReference type="HOGENOM" id="CLU_018303_0_0_1"/>
<dbReference type="GO" id="GO:0005886">
    <property type="term" value="C:plasma membrane"/>
    <property type="evidence" value="ECO:0007669"/>
    <property type="project" value="TreeGrafter"/>
</dbReference>
<feature type="transmembrane region" description="Helical" evidence="7">
    <location>
        <begin position="278"/>
        <end position="305"/>
    </location>
</feature>
<feature type="transmembrane region" description="Helical" evidence="7">
    <location>
        <begin position="375"/>
        <end position="395"/>
    </location>
</feature>
<dbReference type="InParanoid" id="A0A066VCH4"/>